<dbReference type="Pfam" id="PF13975">
    <property type="entry name" value="gag-asp_proteas"/>
    <property type="match status" value="1"/>
</dbReference>
<evidence type="ECO:0000256" key="1">
    <source>
        <dbReference type="SAM" id="MobiDB-lite"/>
    </source>
</evidence>
<gene>
    <name evidence="3" type="ORF">E5676_scaffold767G00910</name>
    <name evidence="2" type="ORF">E6C27_scaffold386G00250</name>
</gene>
<evidence type="ECO:0008006" key="6">
    <source>
        <dbReference type="Google" id="ProtNLM"/>
    </source>
</evidence>
<dbReference type="Gene3D" id="3.10.10.10">
    <property type="entry name" value="HIV Type 1 Reverse Transcriptase, subunit A, domain 1"/>
    <property type="match status" value="1"/>
</dbReference>
<evidence type="ECO:0000313" key="3">
    <source>
        <dbReference type="EMBL" id="TYJ95580.1"/>
    </source>
</evidence>
<organism evidence="2 4">
    <name type="scientific">Cucumis melo var. makuwa</name>
    <name type="common">Oriental melon</name>
    <dbReference type="NCBI Taxonomy" id="1194695"/>
    <lineage>
        <taxon>Eukaryota</taxon>
        <taxon>Viridiplantae</taxon>
        <taxon>Streptophyta</taxon>
        <taxon>Embryophyta</taxon>
        <taxon>Tracheophyta</taxon>
        <taxon>Spermatophyta</taxon>
        <taxon>Magnoliopsida</taxon>
        <taxon>eudicotyledons</taxon>
        <taxon>Gunneridae</taxon>
        <taxon>Pentapetalae</taxon>
        <taxon>rosids</taxon>
        <taxon>fabids</taxon>
        <taxon>Cucurbitales</taxon>
        <taxon>Cucurbitaceae</taxon>
        <taxon>Benincaseae</taxon>
        <taxon>Cucumis</taxon>
    </lineage>
</organism>
<proteinExistence type="predicted"/>
<evidence type="ECO:0000313" key="4">
    <source>
        <dbReference type="Proteomes" id="UP000321393"/>
    </source>
</evidence>
<dbReference type="InterPro" id="IPR043502">
    <property type="entry name" value="DNA/RNA_pol_sf"/>
</dbReference>
<reference evidence="4 5" key="1">
    <citation type="submission" date="2019-08" db="EMBL/GenBank/DDBJ databases">
        <title>Draft genome sequences of two oriental melons (Cucumis melo L. var makuwa).</title>
        <authorList>
            <person name="Kwon S.-Y."/>
        </authorList>
    </citation>
    <scope>NUCLEOTIDE SEQUENCE [LARGE SCALE GENOMIC DNA]</scope>
    <source>
        <strain evidence="5">cv. Chang Bougi</strain>
        <strain evidence="4">cv. SW 3</strain>
        <tissue evidence="2">Leaf</tissue>
    </source>
</reference>
<name>A0A5A7V154_CUCMM</name>
<protein>
    <recommendedName>
        <fullName evidence="6">Reverse transcriptase</fullName>
    </recommendedName>
</protein>
<evidence type="ECO:0000313" key="2">
    <source>
        <dbReference type="EMBL" id="KAA0060206.1"/>
    </source>
</evidence>
<accession>A0A5A7V154</accession>
<evidence type="ECO:0000313" key="5">
    <source>
        <dbReference type="Proteomes" id="UP000321947"/>
    </source>
</evidence>
<dbReference type="EMBL" id="SSTD01020139">
    <property type="protein sequence ID" value="TYJ95580.1"/>
    <property type="molecule type" value="Genomic_DNA"/>
</dbReference>
<dbReference type="InterPro" id="IPR032567">
    <property type="entry name" value="RTL1-rel"/>
</dbReference>
<sequence length="426" mass="48426">MVDSGATHNFITEAEARRLRLRWEKDSGRMKTVNSIAIPIVGLVKRTMIKFGGWKGFVDFVVVKMDDFDIVLGMGFLLEHGKTVPKDTLCVLEKYHGVMPKSCPKSLSMRKRIDHGIESPPDAKAPAKNVHRTTPSELAELQKQSKKLLDTGFSRPVQAPWGALVLFLKKKDRNLRYYIDCRIQKRSQFAANTHSPQSPGCLTAHVGCSISQNQTFNLVLSMPKEESVVLKETDKRAGLVVEFHQIEVEKRMIVATCEGRIPKSVAVLHSCLKLANSNRQSIEGFLKRASLLTELLKEEDIQWGGNLKCQAVFNGLNPVRSQHSVEEEWEQMADFARVCLEEASRPLEKRVVRVDDQASDQRCNNAVRLSVNLEQEEDREVKEVLADRVRKSRRPTREIHKFLVKWKNPLVEVTSGEHVKDLEAWK</sequence>
<dbReference type="PANTHER" id="PTHR15503">
    <property type="entry name" value="LDOC1 RELATED"/>
    <property type="match status" value="1"/>
</dbReference>
<dbReference type="InterPro" id="IPR043128">
    <property type="entry name" value="Rev_trsase/Diguanyl_cyclase"/>
</dbReference>
<dbReference type="SUPFAM" id="SSF50630">
    <property type="entry name" value="Acid proteases"/>
    <property type="match status" value="1"/>
</dbReference>
<feature type="region of interest" description="Disordered" evidence="1">
    <location>
        <begin position="117"/>
        <end position="136"/>
    </location>
</feature>
<dbReference type="PANTHER" id="PTHR15503:SF45">
    <property type="entry name" value="RNA-DIRECTED DNA POLYMERASE HOMOLOG"/>
    <property type="match status" value="1"/>
</dbReference>
<dbReference type="InterPro" id="IPR021109">
    <property type="entry name" value="Peptidase_aspartic_dom_sf"/>
</dbReference>
<dbReference type="EMBL" id="SSTE01005687">
    <property type="protein sequence ID" value="KAA0060206.1"/>
    <property type="molecule type" value="Genomic_DNA"/>
</dbReference>
<comment type="caution">
    <text evidence="2">The sequence shown here is derived from an EMBL/GenBank/DDBJ whole genome shotgun (WGS) entry which is preliminary data.</text>
</comment>
<dbReference type="Gene3D" id="3.30.70.270">
    <property type="match status" value="1"/>
</dbReference>
<dbReference type="Proteomes" id="UP000321393">
    <property type="component" value="Unassembled WGS sequence"/>
</dbReference>
<dbReference type="SUPFAM" id="SSF56672">
    <property type="entry name" value="DNA/RNA polymerases"/>
    <property type="match status" value="1"/>
</dbReference>
<dbReference type="Proteomes" id="UP000321947">
    <property type="component" value="Unassembled WGS sequence"/>
</dbReference>
<dbReference type="AlphaFoldDB" id="A0A5A7V154"/>
<dbReference type="CDD" id="cd00303">
    <property type="entry name" value="retropepsin_like"/>
    <property type="match status" value="1"/>
</dbReference>
<dbReference type="Gene3D" id="2.40.70.10">
    <property type="entry name" value="Acid Proteases"/>
    <property type="match status" value="1"/>
</dbReference>